<protein>
    <submittedName>
        <fullName evidence="1">Uncharacterized protein</fullName>
    </submittedName>
</protein>
<sequence>MADSASSLSWPCTTELANSMLKACVYDWAFNTCFNFGDDPVIERRLLRRFGHANFRKLRRGEAILLAGLDGLVGYPRWNCAGYCKATHGTRLFRVLRDEFQENFDVIEFKAVIKRWKECGIIQRYHPKFSSRFKSLVPGKPTDKPVSKLYRMGHGPKPIFWYWEINFKEGYYLDFLTADLAEGESICREERFDLWPTESWW</sequence>
<accession>A0A9P6BYT1</accession>
<dbReference type="Proteomes" id="UP000807342">
    <property type="component" value="Unassembled WGS sequence"/>
</dbReference>
<gene>
    <name evidence="1" type="ORF">P691DRAFT_810045</name>
</gene>
<dbReference type="AlphaFoldDB" id="A0A9P6BYT1"/>
<reference evidence="1" key="1">
    <citation type="submission" date="2020-11" db="EMBL/GenBank/DDBJ databases">
        <authorList>
            <consortium name="DOE Joint Genome Institute"/>
            <person name="Ahrendt S."/>
            <person name="Riley R."/>
            <person name="Andreopoulos W."/>
            <person name="Labutti K."/>
            <person name="Pangilinan J."/>
            <person name="Ruiz-Duenas F.J."/>
            <person name="Barrasa J.M."/>
            <person name="Sanchez-Garcia M."/>
            <person name="Camarero S."/>
            <person name="Miyauchi S."/>
            <person name="Serrano A."/>
            <person name="Linde D."/>
            <person name="Babiker R."/>
            <person name="Drula E."/>
            <person name="Ayuso-Fernandez I."/>
            <person name="Pacheco R."/>
            <person name="Padilla G."/>
            <person name="Ferreira P."/>
            <person name="Barriuso J."/>
            <person name="Kellner H."/>
            <person name="Castanera R."/>
            <person name="Alfaro M."/>
            <person name="Ramirez L."/>
            <person name="Pisabarro A.G."/>
            <person name="Kuo A."/>
            <person name="Tritt A."/>
            <person name="Lipzen A."/>
            <person name="He G."/>
            <person name="Yan M."/>
            <person name="Ng V."/>
            <person name="Cullen D."/>
            <person name="Martin F."/>
            <person name="Rosso M.-N."/>
            <person name="Henrissat B."/>
            <person name="Hibbett D."/>
            <person name="Martinez A.T."/>
            <person name="Grigoriev I.V."/>
        </authorList>
    </citation>
    <scope>NUCLEOTIDE SEQUENCE</scope>
    <source>
        <strain evidence="1">MF-IS2</strain>
    </source>
</reference>
<evidence type="ECO:0000313" key="2">
    <source>
        <dbReference type="Proteomes" id="UP000807342"/>
    </source>
</evidence>
<evidence type="ECO:0000313" key="1">
    <source>
        <dbReference type="EMBL" id="KAF9442825.1"/>
    </source>
</evidence>
<dbReference type="EMBL" id="MU151562">
    <property type="protein sequence ID" value="KAF9442825.1"/>
    <property type="molecule type" value="Genomic_DNA"/>
</dbReference>
<comment type="caution">
    <text evidence="1">The sequence shown here is derived from an EMBL/GenBank/DDBJ whole genome shotgun (WGS) entry which is preliminary data.</text>
</comment>
<name>A0A9P6BYT1_9AGAR</name>
<keyword evidence="2" id="KW-1185">Reference proteome</keyword>
<organism evidence="1 2">
    <name type="scientific">Macrolepiota fuliginosa MF-IS2</name>
    <dbReference type="NCBI Taxonomy" id="1400762"/>
    <lineage>
        <taxon>Eukaryota</taxon>
        <taxon>Fungi</taxon>
        <taxon>Dikarya</taxon>
        <taxon>Basidiomycota</taxon>
        <taxon>Agaricomycotina</taxon>
        <taxon>Agaricomycetes</taxon>
        <taxon>Agaricomycetidae</taxon>
        <taxon>Agaricales</taxon>
        <taxon>Agaricineae</taxon>
        <taxon>Agaricaceae</taxon>
        <taxon>Macrolepiota</taxon>
    </lineage>
</organism>
<proteinExistence type="predicted"/>